<dbReference type="AlphaFoldDB" id="A0AA49JJA3"/>
<sequence>MLKHTKAFSGFSVDDLEKAKAFYGNVLGLNIKTQDGPMELLELHIEGGNHILIYPKPNHEPATFTILNFPVENIEATVDELIKRGVRFEQYEGDIKTDEKGISRSDKGPNIAWFRDPAGNILSVLEISD</sequence>
<dbReference type="SUPFAM" id="SSF54593">
    <property type="entry name" value="Glyoxalase/Bleomycin resistance protein/Dihydroxybiphenyl dioxygenase"/>
    <property type="match status" value="1"/>
</dbReference>
<evidence type="ECO:0000259" key="1">
    <source>
        <dbReference type="PROSITE" id="PS51819"/>
    </source>
</evidence>
<dbReference type="InterPro" id="IPR029068">
    <property type="entry name" value="Glyas_Bleomycin-R_OHBP_Dase"/>
</dbReference>
<dbReference type="EMBL" id="CP120682">
    <property type="protein sequence ID" value="WKN39267.1"/>
    <property type="molecule type" value="Genomic_DNA"/>
</dbReference>
<proteinExistence type="predicted"/>
<protein>
    <submittedName>
        <fullName evidence="2">VOC family protein</fullName>
    </submittedName>
</protein>
<name>A0AA49JJA3_9BACT</name>
<gene>
    <name evidence="2" type="ORF">K4G66_11255</name>
</gene>
<dbReference type="Gene3D" id="3.10.180.10">
    <property type="entry name" value="2,3-Dihydroxybiphenyl 1,2-Dioxygenase, domain 1"/>
    <property type="match status" value="1"/>
</dbReference>
<dbReference type="InterPro" id="IPR037523">
    <property type="entry name" value="VOC_core"/>
</dbReference>
<organism evidence="2">
    <name type="scientific">Roseihalotalea indica</name>
    <dbReference type="NCBI Taxonomy" id="2867963"/>
    <lineage>
        <taxon>Bacteria</taxon>
        <taxon>Pseudomonadati</taxon>
        <taxon>Bacteroidota</taxon>
        <taxon>Cytophagia</taxon>
        <taxon>Cytophagales</taxon>
        <taxon>Catalimonadaceae</taxon>
        <taxon>Roseihalotalea</taxon>
    </lineage>
</organism>
<dbReference type="PROSITE" id="PS51819">
    <property type="entry name" value="VOC"/>
    <property type="match status" value="1"/>
</dbReference>
<evidence type="ECO:0000313" key="2">
    <source>
        <dbReference type="EMBL" id="WKN39267.1"/>
    </source>
</evidence>
<reference evidence="2" key="2">
    <citation type="journal article" date="2024" name="Antonie Van Leeuwenhoek">
        <title>Roseihalotalea indica gen. nov., sp. nov., a halophilic Bacteroidetes from mesopelagic Southwest Indian Ocean with higher carbohydrate metabolic potential.</title>
        <authorList>
            <person name="Chen B."/>
            <person name="Zhang M."/>
            <person name="Lin D."/>
            <person name="Ye J."/>
            <person name="Tang K."/>
        </authorList>
    </citation>
    <scope>NUCLEOTIDE SEQUENCE</scope>
    <source>
        <strain evidence="2">TK19036</strain>
    </source>
</reference>
<accession>A0AA49JJA3</accession>
<dbReference type="InterPro" id="IPR004360">
    <property type="entry name" value="Glyas_Fos-R_dOase_dom"/>
</dbReference>
<feature type="domain" description="VOC" evidence="1">
    <location>
        <begin position="1"/>
        <end position="127"/>
    </location>
</feature>
<dbReference type="Pfam" id="PF00903">
    <property type="entry name" value="Glyoxalase"/>
    <property type="match status" value="1"/>
</dbReference>
<reference evidence="2" key="1">
    <citation type="journal article" date="2023" name="Comput. Struct. Biotechnol. J.">
        <title>Discovery of a novel marine Bacteroidetes with a rich repertoire of carbohydrate-active enzymes.</title>
        <authorList>
            <person name="Chen B."/>
            <person name="Liu G."/>
            <person name="Chen Q."/>
            <person name="Wang H."/>
            <person name="Liu L."/>
            <person name="Tang K."/>
        </authorList>
    </citation>
    <scope>NUCLEOTIDE SEQUENCE</scope>
    <source>
        <strain evidence="2">TK19036</strain>
    </source>
</reference>